<keyword evidence="4" id="KW-1185">Reference proteome</keyword>
<comment type="caution">
    <text evidence="3">The sequence shown here is derived from an EMBL/GenBank/DDBJ whole genome shotgun (WGS) entry which is preliminary data.</text>
</comment>
<protein>
    <submittedName>
        <fullName evidence="3">Jg20165 protein</fullName>
    </submittedName>
</protein>
<reference evidence="3" key="1">
    <citation type="submission" date="2022-03" db="EMBL/GenBank/DDBJ databases">
        <authorList>
            <person name="Lindestad O."/>
        </authorList>
    </citation>
    <scope>NUCLEOTIDE SEQUENCE</scope>
</reference>
<dbReference type="EMBL" id="CAKXAJ010025810">
    <property type="protein sequence ID" value="CAH2244220.1"/>
    <property type="molecule type" value="Genomic_DNA"/>
</dbReference>
<accession>A0A8S4S8F7</accession>
<evidence type="ECO:0000313" key="4">
    <source>
        <dbReference type="Proteomes" id="UP000838756"/>
    </source>
</evidence>
<name>A0A8S4S8F7_9NEOP</name>
<evidence type="ECO:0000313" key="3">
    <source>
        <dbReference type="EMBL" id="CAH2244220.1"/>
    </source>
</evidence>
<organism evidence="3 4">
    <name type="scientific">Pararge aegeria aegeria</name>
    <dbReference type="NCBI Taxonomy" id="348720"/>
    <lineage>
        <taxon>Eukaryota</taxon>
        <taxon>Metazoa</taxon>
        <taxon>Ecdysozoa</taxon>
        <taxon>Arthropoda</taxon>
        <taxon>Hexapoda</taxon>
        <taxon>Insecta</taxon>
        <taxon>Pterygota</taxon>
        <taxon>Neoptera</taxon>
        <taxon>Endopterygota</taxon>
        <taxon>Lepidoptera</taxon>
        <taxon>Glossata</taxon>
        <taxon>Ditrysia</taxon>
        <taxon>Papilionoidea</taxon>
        <taxon>Nymphalidae</taxon>
        <taxon>Satyrinae</taxon>
        <taxon>Satyrini</taxon>
        <taxon>Parargina</taxon>
        <taxon>Pararge</taxon>
    </lineage>
</organism>
<proteinExistence type="predicted"/>
<evidence type="ECO:0000256" key="1">
    <source>
        <dbReference type="SAM" id="MobiDB-lite"/>
    </source>
</evidence>
<sequence length="88" mass="9643">MITYVTVLMLIACIQIADSFAIVRPLLNIGLFQAAPTFPIFGFPHPVTRRFLAPPAPPSSRPLPESEEVGPPGTRGLFFVVLLIRIMP</sequence>
<gene>
    <name evidence="3" type="primary">jg20165</name>
    <name evidence="3" type="ORF">PAEG_LOCUS20192</name>
</gene>
<feature type="chain" id="PRO_5035762138" evidence="2">
    <location>
        <begin position="20"/>
        <end position="88"/>
    </location>
</feature>
<feature type="signal peptide" evidence="2">
    <location>
        <begin position="1"/>
        <end position="19"/>
    </location>
</feature>
<feature type="region of interest" description="Disordered" evidence="1">
    <location>
        <begin position="54"/>
        <end position="73"/>
    </location>
</feature>
<dbReference type="Proteomes" id="UP000838756">
    <property type="component" value="Unassembled WGS sequence"/>
</dbReference>
<evidence type="ECO:0000256" key="2">
    <source>
        <dbReference type="SAM" id="SignalP"/>
    </source>
</evidence>
<keyword evidence="2" id="KW-0732">Signal</keyword>
<dbReference type="AlphaFoldDB" id="A0A8S4S8F7"/>